<organism evidence="11 12">
    <name type="scientific">Eublepharis macularius</name>
    <name type="common">Leopard gecko</name>
    <name type="synonym">Cyrtodactylus macularius</name>
    <dbReference type="NCBI Taxonomy" id="481883"/>
    <lineage>
        <taxon>Eukaryota</taxon>
        <taxon>Metazoa</taxon>
        <taxon>Chordata</taxon>
        <taxon>Craniata</taxon>
        <taxon>Vertebrata</taxon>
        <taxon>Euteleostomi</taxon>
        <taxon>Lepidosauria</taxon>
        <taxon>Squamata</taxon>
        <taxon>Bifurcata</taxon>
        <taxon>Gekkota</taxon>
        <taxon>Eublepharidae</taxon>
        <taxon>Eublepharinae</taxon>
        <taxon>Eublepharis</taxon>
    </lineage>
</organism>
<dbReference type="InterPro" id="IPR039311">
    <property type="entry name" value="FAM187A/B"/>
</dbReference>
<dbReference type="InterPro" id="IPR007110">
    <property type="entry name" value="Ig-like_dom"/>
</dbReference>
<dbReference type="AlphaFoldDB" id="A0AA97KHB5"/>
<evidence type="ECO:0000256" key="1">
    <source>
        <dbReference type="ARBA" id="ARBA00004479"/>
    </source>
</evidence>
<dbReference type="Proteomes" id="UP001190640">
    <property type="component" value="Chromosome 15"/>
</dbReference>
<evidence type="ECO:0000256" key="9">
    <source>
        <dbReference type="SAM" id="SignalP"/>
    </source>
</evidence>
<dbReference type="CTD" id="148109"/>
<keyword evidence="6 8" id="KW-0472">Membrane</keyword>
<dbReference type="GO" id="GO:0016020">
    <property type="term" value="C:membrane"/>
    <property type="evidence" value="ECO:0007669"/>
    <property type="project" value="UniProtKB-SubCell"/>
</dbReference>
<feature type="chain" id="PRO_5041704360" evidence="9">
    <location>
        <begin position="22"/>
        <end position="392"/>
    </location>
</feature>
<dbReference type="PANTHER" id="PTHR32178:SF8">
    <property type="entry name" value="PROTEIN FAM187B"/>
    <property type="match status" value="1"/>
</dbReference>
<evidence type="ECO:0000259" key="10">
    <source>
        <dbReference type="PROSITE" id="PS50835"/>
    </source>
</evidence>
<keyword evidence="11" id="KW-1185">Reference proteome</keyword>
<reference evidence="12" key="1">
    <citation type="submission" date="2025-08" db="UniProtKB">
        <authorList>
            <consortium name="RefSeq"/>
        </authorList>
    </citation>
    <scope>IDENTIFICATION</scope>
    <source>
        <tissue evidence="12">Blood</tissue>
    </source>
</reference>
<dbReference type="RefSeq" id="XP_054854874.1">
    <property type="nucleotide sequence ID" value="XM_054998899.1"/>
</dbReference>
<dbReference type="PANTHER" id="PTHR32178">
    <property type="entry name" value="FAM187"/>
    <property type="match status" value="1"/>
</dbReference>
<evidence type="ECO:0000313" key="12">
    <source>
        <dbReference type="RefSeq" id="XP_054854874.1"/>
    </source>
</evidence>
<dbReference type="KEGG" id="emc:129342943"/>
<evidence type="ECO:0000256" key="7">
    <source>
        <dbReference type="ARBA" id="ARBA00023180"/>
    </source>
</evidence>
<evidence type="ECO:0000256" key="2">
    <source>
        <dbReference type="ARBA" id="ARBA00008727"/>
    </source>
</evidence>
<comment type="subcellular location">
    <subcellularLocation>
        <location evidence="1">Membrane</location>
        <topology evidence="1">Single-pass type I membrane protein</topology>
    </subcellularLocation>
</comment>
<proteinExistence type="inferred from homology"/>
<dbReference type="GeneID" id="129342943"/>
<evidence type="ECO:0000256" key="6">
    <source>
        <dbReference type="ARBA" id="ARBA00023136"/>
    </source>
</evidence>
<comment type="similarity">
    <text evidence="2">Belongs to the FAM187 family.</text>
</comment>
<evidence type="ECO:0000256" key="4">
    <source>
        <dbReference type="ARBA" id="ARBA00022729"/>
    </source>
</evidence>
<name>A0AA97KHB5_EUBMA</name>
<keyword evidence="5 8" id="KW-1133">Transmembrane helix</keyword>
<keyword evidence="7" id="KW-0325">Glycoprotein</keyword>
<feature type="domain" description="Ig-like" evidence="10">
    <location>
        <begin position="3"/>
        <end position="124"/>
    </location>
</feature>
<sequence>MFPRAAVGGLLLSLTLAITKGNLYEGHSLGTPCLPSHVCTLAFVSDNPLVLRCPHALRRVFWHYHSPARNDDEVLTFSLSRSSLSPALRKAHLRRLQFKSRLFANKLYIPSPSVQDSGVYTCRIGDAVLAYYQVDVQDAESIYVSHASLGETTLGNATADLGNGTQAKLFTSWSPWQPCDRCGPPGERKRVGFCYAQVIAAKDRHMEMLLPCGMARRKHPMLPKRGPELRVEACQAPCNKPSLLTKGEPNTMPVLVYNTYHPDFQDTIYLRCPTSSIYSPVYWQEGPTKLTRLQLLQRNSSSESLDEATGGGILLLTFHNESQRTSYQCYVNGHLTGKFVVTFPSTFSTAGQFTHTYNIIEVLVVGLSLFLVFLMFLSIFQSCRRKQGASLV</sequence>
<gene>
    <name evidence="12" type="primary">FAM187B</name>
</gene>
<feature type="transmembrane region" description="Helical" evidence="8">
    <location>
        <begin position="359"/>
        <end position="380"/>
    </location>
</feature>
<dbReference type="PROSITE" id="PS50835">
    <property type="entry name" value="IG_LIKE"/>
    <property type="match status" value="1"/>
</dbReference>
<evidence type="ECO:0000256" key="8">
    <source>
        <dbReference type="SAM" id="Phobius"/>
    </source>
</evidence>
<dbReference type="SUPFAM" id="SSF48726">
    <property type="entry name" value="Immunoglobulin"/>
    <property type="match status" value="1"/>
</dbReference>
<protein>
    <submittedName>
        <fullName evidence="12">Protein FAM187B</fullName>
    </submittedName>
</protein>
<evidence type="ECO:0000313" key="11">
    <source>
        <dbReference type="Proteomes" id="UP001190640"/>
    </source>
</evidence>
<feature type="signal peptide" evidence="9">
    <location>
        <begin position="1"/>
        <end position="21"/>
    </location>
</feature>
<keyword evidence="3 8" id="KW-0812">Transmembrane</keyword>
<accession>A0AA97KHB5</accession>
<dbReference type="InterPro" id="IPR036179">
    <property type="entry name" value="Ig-like_dom_sf"/>
</dbReference>
<keyword evidence="4 9" id="KW-0732">Signal</keyword>
<evidence type="ECO:0000256" key="3">
    <source>
        <dbReference type="ARBA" id="ARBA00022692"/>
    </source>
</evidence>
<evidence type="ECO:0000256" key="5">
    <source>
        <dbReference type="ARBA" id="ARBA00022989"/>
    </source>
</evidence>